<name>A0ABX2K1L7_9MYCO</name>
<evidence type="ECO:0000313" key="4">
    <source>
        <dbReference type="Proteomes" id="UP000708347"/>
    </source>
</evidence>
<dbReference type="CDD" id="cd14846">
    <property type="entry name" value="Peptidase_M15_like"/>
    <property type="match status" value="1"/>
</dbReference>
<reference evidence="3 4" key="1">
    <citation type="submission" date="2019-05" db="EMBL/GenBank/DDBJ databases">
        <title>Mycolicibacterium sphagni ENV482 genome assembly.</title>
        <authorList>
            <person name="Chen W."/>
            <person name="Faulkner N.W."/>
            <person name="Hyman M.R."/>
        </authorList>
    </citation>
    <scope>NUCLEOTIDE SEQUENCE [LARGE SCALE GENOMIC DNA]</scope>
    <source>
        <strain evidence="3 4">ENV482</strain>
    </source>
</reference>
<accession>A0ABX2K1L7</accession>
<gene>
    <name evidence="3" type="ORF">FEG63_24750</name>
</gene>
<dbReference type="InterPro" id="IPR003709">
    <property type="entry name" value="VanY-like_core_dom"/>
</dbReference>
<dbReference type="EMBL" id="VBSB01000021">
    <property type="protein sequence ID" value="NTY62748.1"/>
    <property type="molecule type" value="Genomic_DNA"/>
</dbReference>
<keyword evidence="4" id="KW-1185">Reference proteome</keyword>
<evidence type="ECO:0000259" key="2">
    <source>
        <dbReference type="Pfam" id="PF02557"/>
    </source>
</evidence>
<proteinExistence type="predicted"/>
<feature type="chain" id="PRO_5046797000" evidence="1">
    <location>
        <begin position="25"/>
        <end position="194"/>
    </location>
</feature>
<comment type="caution">
    <text evidence="3">The sequence shown here is derived from an EMBL/GenBank/DDBJ whole genome shotgun (WGS) entry which is preliminary data.</text>
</comment>
<dbReference type="Gene3D" id="3.30.1380.10">
    <property type="match status" value="1"/>
</dbReference>
<dbReference type="Proteomes" id="UP000708347">
    <property type="component" value="Unassembled WGS sequence"/>
</dbReference>
<feature type="domain" description="D-alanyl-D-alanine carboxypeptidase-like core" evidence="2">
    <location>
        <begin position="75"/>
        <end position="152"/>
    </location>
</feature>
<dbReference type="InterPro" id="IPR009045">
    <property type="entry name" value="Zn_M74/Hedgehog-like"/>
</dbReference>
<dbReference type="SUPFAM" id="SSF55166">
    <property type="entry name" value="Hedgehog/DD-peptidase"/>
    <property type="match status" value="1"/>
</dbReference>
<sequence length="194" mass="19772">MRMDFTFVAAGMLGVATTAAVALGAAGVPAPAPRIMLADNTVSVDPPAVAAGDGSLADGQILTPFDVQNPAVGRLDPGLLTAIQQAATAASADGVTMTVTSGWRSPEFQQRLLDSAIAQYGSLAAAREYVQTPEASKHVIGQAVDVGGVGADQWLIANGARFGLCRIYANELWHFELATDAAGNCPPLLPNAAG</sequence>
<protein>
    <submittedName>
        <fullName evidence="3">Peptidase</fullName>
    </submittedName>
</protein>
<evidence type="ECO:0000256" key="1">
    <source>
        <dbReference type="SAM" id="SignalP"/>
    </source>
</evidence>
<feature type="signal peptide" evidence="1">
    <location>
        <begin position="1"/>
        <end position="24"/>
    </location>
</feature>
<dbReference type="RefSeq" id="WP_174400459.1">
    <property type="nucleotide sequence ID" value="NZ_VBSB01000021.1"/>
</dbReference>
<evidence type="ECO:0000313" key="3">
    <source>
        <dbReference type="EMBL" id="NTY62748.1"/>
    </source>
</evidence>
<organism evidence="3 4">
    <name type="scientific">Mycolicibacterium sphagni</name>
    <dbReference type="NCBI Taxonomy" id="1786"/>
    <lineage>
        <taxon>Bacteria</taxon>
        <taxon>Bacillati</taxon>
        <taxon>Actinomycetota</taxon>
        <taxon>Actinomycetes</taxon>
        <taxon>Mycobacteriales</taxon>
        <taxon>Mycobacteriaceae</taxon>
        <taxon>Mycolicibacterium</taxon>
    </lineage>
</organism>
<keyword evidence="1" id="KW-0732">Signal</keyword>
<dbReference type="Pfam" id="PF02557">
    <property type="entry name" value="VanY"/>
    <property type="match status" value="1"/>
</dbReference>